<dbReference type="InterPro" id="IPR045584">
    <property type="entry name" value="Pilin-like"/>
</dbReference>
<proteinExistence type="predicted"/>
<comment type="caution">
    <text evidence="2">The sequence shown here is derived from an EMBL/GenBank/DDBJ whole genome shotgun (WGS) entry which is preliminary data.</text>
</comment>
<dbReference type="AlphaFoldDB" id="A0A1F4UU45"/>
<dbReference type="Proteomes" id="UP000177371">
    <property type="component" value="Unassembled WGS sequence"/>
</dbReference>
<dbReference type="InterPro" id="IPR012902">
    <property type="entry name" value="N_methyl_site"/>
</dbReference>
<evidence type="ECO:0000313" key="3">
    <source>
        <dbReference type="Proteomes" id="UP000177371"/>
    </source>
</evidence>
<reference evidence="2 3" key="1">
    <citation type="journal article" date="2016" name="Nat. Commun.">
        <title>Thousands of microbial genomes shed light on interconnected biogeochemical processes in an aquifer system.</title>
        <authorList>
            <person name="Anantharaman K."/>
            <person name="Brown C.T."/>
            <person name="Hug L.A."/>
            <person name="Sharon I."/>
            <person name="Castelle C.J."/>
            <person name="Probst A.J."/>
            <person name="Thomas B.C."/>
            <person name="Singh A."/>
            <person name="Wilkins M.J."/>
            <person name="Karaoz U."/>
            <person name="Brodie E.L."/>
            <person name="Williams K.H."/>
            <person name="Hubbard S.S."/>
            <person name="Banfield J.F."/>
        </authorList>
    </citation>
    <scope>NUCLEOTIDE SEQUENCE [LARGE SCALE GENOMIC DNA]</scope>
</reference>
<dbReference type="NCBIfam" id="TIGR02532">
    <property type="entry name" value="IV_pilin_GFxxxE"/>
    <property type="match status" value="1"/>
</dbReference>
<gene>
    <name evidence="2" type="ORF">A2W32_05175</name>
</gene>
<keyword evidence="1" id="KW-0472">Membrane</keyword>
<feature type="transmembrane region" description="Helical" evidence="1">
    <location>
        <begin position="20"/>
        <end position="43"/>
    </location>
</feature>
<evidence type="ECO:0008006" key="4">
    <source>
        <dbReference type="Google" id="ProtNLM"/>
    </source>
</evidence>
<keyword evidence="1" id="KW-0812">Transmembrane</keyword>
<dbReference type="Gene3D" id="3.30.700.10">
    <property type="entry name" value="Glycoprotein, Type 4 Pilin"/>
    <property type="match status" value="1"/>
</dbReference>
<dbReference type="SUPFAM" id="SSF54523">
    <property type="entry name" value="Pili subunits"/>
    <property type="match status" value="1"/>
</dbReference>
<sequence length="169" mass="17738">MKNYITDKFKFYRSGLNNGFTLLEVLLVVATISILAGIVIVALNPNKQLGDTRNAQRRSDINSILNAVYQYAIDNDGSMPSGIDSTTGSSQVLGTAGSGLDTTCGATTTVTAASNLTSDLVPTYIVGIPTDPSSGTSTNTDYYINKDSNGRITVGACDPEQSAVISVTR</sequence>
<dbReference type="EMBL" id="MEUT01000069">
    <property type="protein sequence ID" value="OGC48469.1"/>
    <property type="molecule type" value="Genomic_DNA"/>
</dbReference>
<evidence type="ECO:0000256" key="1">
    <source>
        <dbReference type="SAM" id="Phobius"/>
    </source>
</evidence>
<organism evidence="2 3">
    <name type="scientific">candidate division WWE3 bacterium RBG_16_37_10</name>
    <dbReference type="NCBI Taxonomy" id="1802610"/>
    <lineage>
        <taxon>Bacteria</taxon>
        <taxon>Katanobacteria</taxon>
    </lineage>
</organism>
<accession>A0A1F4UU45</accession>
<protein>
    <recommendedName>
        <fullName evidence="4">Type II secretion system protein GspG C-terminal domain-containing protein</fullName>
    </recommendedName>
</protein>
<name>A0A1F4UU45_UNCKA</name>
<dbReference type="STRING" id="1802610.A2W32_05175"/>
<evidence type="ECO:0000313" key="2">
    <source>
        <dbReference type="EMBL" id="OGC48469.1"/>
    </source>
</evidence>
<keyword evidence="1" id="KW-1133">Transmembrane helix</keyword>